<comment type="caution">
    <text evidence="2">The sequence shown here is derived from an EMBL/GenBank/DDBJ whole genome shotgun (WGS) entry which is preliminary data.</text>
</comment>
<evidence type="ECO:0000313" key="2">
    <source>
        <dbReference type="EMBL" id="MDX2297363.1"/>
    </source>
</evidence>
<organism evidence="2 3">
    <name type="scientific">Streptomyces roseolus</name>
    <dbReference type="NCBI Taxonomy" id="67358"/>
    <lineage>
        <taxon>Bacteria</taxon>
        <taxon>Bacillati</taxon>
        <taxon>Actinomycetota</taxon>
        <taxon>Actinomycetes</taxon>
        <taxon>Kitasatosporales</taxon>
        <taxon>Streptomycetaceae</taxon>
        <taxon>Streptomyces</taxon>
    </lineage>
</organism>
<sequence length="245" mass="26266">MSSRLHLNSARVPRTPDGSAGEWAGFFDGSAELVAKDWPPLLWWAMFGPDDLAEARIADTEDAGTEEHAELLSDWGGATYPYLVVDQRTAVARLRARREELTGRIGARYAPVYDAFTALVDARFGPYVLLRTEALAGGGDSGVRTHFEETLADLARLDAGRTTAAGGRLDALVADFRRWRHTDPVRLLSGAGPGWPDEGLRERLDAAEDRPSSGGRRGRTAAVGWLAALVLLGAAALAVLAATTS</sequence>
<dbReference type="Proteomes" id="UP001278571">
    <property type="component" value="Unassembled WGS sequence"/>
</dbReference>
<feature type="transmembrane region" description="Helical" evidence="1">
    <location>
        <begin position="220"/>
        <end position="242"/>
    </location>
</feature>
<dbReference type="RefSeq" id="WP_319013490.1">
    <property type="nucleotide sequence ID" value="NZ_JAWJZF010000517.1"/>
</dbReference>
<evidence type="ECO:0000256" key="1">
    <source>
        <dbReference type="SAM" id="Phobius"/>
    </source>
</evidence>
<proteinExistence type="predicted"/>
<accession>A0ABU4KHU4</accession>
<name>A0ABU4KHU4_9ACTN</name>
<protein>
    <submittedName>
        <fullName evidence="2">Uncharacterized protein</fullName>
    </submittedName>
</protein>
<keyword evidence="1" id="KW-1133">Transmembrane helix</keyword>
<keyword evidence="3" id="KW-1185">Reference proteome</keyword>
<dbReference type="EMBL" id="JAWJZF010000517">
    <property type="protein sequence ID" value="MDX2297363.1"/>
    <property type="molecule type" value="Genomic_DNA"/>
</dbReference>
<reference evidence="2 3" key="1">
    <citation type="submission" date="2023-10" db="EMBL/GenBank/DDBJ databases">
        <authorList>
            <person name="Wang X.X."/>
        </authorList>
    </citation>
    <scope>NUCLEOTIDE SEQUENCE [LARGE SCALE GENOMIC DNA]</scope>
    <source>
        <strain evidence="2 3">NBRC 12816</strain>
    </source>
</reference>
<gene>
    <name evidence="2" type="ORF">R2363_34935</name>
</gene>
<evidence type="ECO:0000313" key="3">
    <source>
        <dbReference type="Proteomes" id="UP001278571"/>
    </source>
</evidence>
<keyword evidence="1" id="KW-0472">Membrane</keyword>
<keyword evidence="1" id="KW-0812">Transmembrane</keyword>